<accession>A0ABU3HCS9</accession>
<comment type="caution">
    <text evidence="9">The sequence shown here is derived from an EMBL/GenBank/DDBJ whole genome shotgun (WGS) entry which is preliminary data.</text>
</comment>
<dbReference type="InterPro" id="IPR005490">
    <property type="entry name" value="LD_TPept_cat_dom"/>
</dbReference>
<dbReference type="InterPro" id="IPR012854">
    <property type="entry name" value="Cu_amine_oxidase-like_N"/>
</dbReference>
<dbReference type="SUPFAM" id="SSF141523">
    <property type="entry name" value="L,D-transpeptidase catalytic domain-like"/>
    <property type="match status" value="1"/>
</dbReference>
<dbReference type="InterPro" id="IPR050979">
    <property type="entry name" value="LD-transpeptidase"/>
</dbReference>
<dbReference type="CDD" id="cd16913">
    <property type="entry name" value="YkuD_like"/>
    <property type="match status" value="1"/>
</dbReference>
<keyword evidence="7" id="KW-0732">Signal</keyword>
<reference evidence="9 10" key="1">
    <citation type="submission" date="2023-07" db="EMBL/GenBank/DDBJ databases">
        <title>Genomic Encyclopedia of Type Strains, Phase IV (KMG-IV): sequencing the most valuable type-strain genomes for metagenomic binning, comparative biology and taxonomic classification.</title>
        <authorList>
            <person name="Goeker M."/>
        </authorList>
    </citation>
    <scope>NUCLEOTIDE SEQUENCE [LARGE SCALE GENOMIC DNA]</scope>
    <source>
        <strain evidence="9 10">T98</strain>
    </source>
</reference>
<feature type="chain" id="PRO_5045410962" description="L,D-TPase catalytic domain-containing protein" evidence="7">
    <location>
        <begin position="39"/>
        <end position="304"/>
    </location>
</feature>
<protein>
    <recommendedName>
        <fullName evidence="8">L,D-TPase catalytic domain-containing protein</fullName>
    </recommendedName>
</protein>
<dbReference type="PANTHER" id="PTHR30582:SF4">
    <property type="entry name" value="L,D-TRANSPEPTIDASE YQJB-RELATED"/>
    <property type="match status" value="1"/>
</dbReference>
<dbReference type="InterPro" id="IPR038063">
    <property type="entry name" value="Transpep_catalytic_dom"/>
</dbReference>
<evidence type="ECO:0000256" key="5">
    <source>
        <dbReference type="ARBA" id="ARBA00023316"/>
    </source>
</evidence>
<feature type="domain" description="L,D-TPase catalytic" evidence="8">
    <location>
        <begin position="46"/>
        <end position="170"/>
    </location>
</feature>
<evidence type="ECO:0000313" key="9">
    <source>
        <dbReference type="EMBL" id="MDT3428614.1"/>
    </source>
</evidence>
<keyword evidence="3 6" id="KW-0133">Cell shape</keyword>
<keyword evidence="5 6" id="KW-0961">Cell wall biogenesis/degradation</keyword>
<evidence type="ECO:0000256" key="3">
    <source>
        <dbReference type="ARBA" id="ARBA00022960"/>
    </source>
</evidence>
<evidence type="ECO:0000313" key="10">
    <source>
        <dbReference type="Proteomes" id="UP001248709"/>
    </source>
</evidence>
<dbReference type="PANTHER" id="PTHR30582">
    <property type="entry name" value="L,D-TRANSPEPTIDASE"/>
    <property type="match status" value="1"/>
</dbReference>
<feature type="signal peptide" evidence="7">
    <location>
        <begin position="1"/>
        <end position="38"/>
    </location>
</feature>
<dbReference type="Pfam" id="PF03734">
    <property type="entry name" value="YkuD"/>
    <property type="match status" value="1"/>
</dbReference>
<dbReference type="Pfam" id="PF07833">
    <property type="entry name" value="Cu_amine_oxidN1"/>
    <property type="match status" value="1"/>
</dbReference>
<evidence type="ECO:0000256" key="6">
    <source>
        <dbReference type="PROSITE-ProRule" id="PRU01373"/>
    </source>
</evidence>
<dbReference type="SUPFAM" id="SSF55383">
    <property type="entry name" value="Copper amine oxidase, domain N"/>
    <property type="match status" value="1"/>
</dbReference>
<evidence type="ECO:0000256" key="1">
    <source>
        <dbReference type="ARBA" id="ARBA00004752"/>
    </source>
</evidence>
<dbReference type="PROSITE" id="PS52029">
    <property type="entry name" value="LD_TPASE"/>
    <property type="match status" value="1"/>
</dbReference>
<name>A0ABU3HCS9_9BACL</name>
<keyword evidence="2" id="KW-0808">Transferase</keyword>
<dbReference type="Proteomes" id="UP001248709">
    <property type="component" value="Unassembled WGS sequence"/>
</dbReference>
<organism evidence="9 10">
    <name type="scientific">Paenibacillus forsythiae</name>
    <dbReference type="NCBI Taxonomy" id="365616"/>
    <lineage>
        <taxon>Bacteria</taxon>
        <taxon>Bacillati</taxon>
        <taxon>Bacillota</taxon>
        <taxon>Bacilli</taxon>
        <taxon>Bacillales</taxon>
        <taxon>Paenibacillaceae</taxon>
        <taxon>Paenibacillus</taxon>
    </lineage>
</organism>
<keyword evidence="4 6" id="KW-0573">Peptidoglycan synthesis</keyword>
<evidence type="ECO:0000256" key="2">
    <source>
        <dbReference type="ARBA" id="ARBA00022679"/>
    </source>
</evidence>
<gene>
    <name evidence="9" type="ORF">J2Z22_004207</name>
</gene>
<feature type="active site" description="Nucleophile" evidence="6">
    <location>
        <position position="146"/>
    </location>
</feature>
<dbReference type="EMBL" id="JAUSUY010000024">
    <property type="protein sequence ID" value="MDT3428614.1"/>
    <property type="molecule type" value="Genomic_DNA"/>
</dbReference>
<keyword evidence="10" id="KW-1185">Reference proteome</keyword>
<feature type="active site" description="Proton donor/acceptor" evidence="6">
    <location>
        <position position="130"/>
    </location>
</feature>
<dbReference type="RefSeq" id="WP_312001363.1">
    <property type="nucleotide sequence ID" value="NZ_JAUSUY010000024.1"/>
</dbReference>
<dbReference type="Gene3D" id="2.40.440.10">
    <property type="entry name" value="L,D-transpeptidase catalytic domain-like"/>
    <property type="match status" value="1"/>
</dbReference>
<evidence type="ECO:0000259" key="8">
    <source>
        <dbReference type="PROSITE" id="PS52029"/>
    </source>
</evidence>
<dbReference type="InterPro" id="IPR036582">
    <property type="entry name" value="Mao_N_sf"/>
</dbReference>
<comment type="pathway">
    <text evidence="1 6">Cell wall biogenesis; peptidoglycan biosynthesis.</text>
</comment>
<evidence type="ECO:0000256" key="7">
    <source>
        <dbReference type="SAM" id="SignalP"/>
    </source>
</evidence>
<proteinExistence type="predicted"/>
<evidence type="ECO:0000256" key="4">
    <source>
        <dbReference type="ARBA" id="ARBA00022984"/>
    </source>
</evidence>
<sequence length="304" mass="32931">MTNHMGEIHRGTSRRRTLSLMLALVLLCTGIFAGEAHAAGTQVDTQMIVVNKKVNMLAFFDGGKLVKEFPVATGKERSLTPEGRFKIVNKIKNRPYYKEHIPGGDPANPLGDRWLGLDAYGTRGTTYAIHGNNKESSIGKYVSAGCIRMHNDDIHWLFPQVKKNTTVVITSTTLDMESIAIKYGYALVKNNTFAGTLVVSGVATKLSQPFLLENSRVYIPLRETAALLGSSLAFDSEGTLIITAGSRTASHKPLSGYATVNGAEVSMVASRNENGRLMIPLSSVPLLFGVQIKWTGSSSTVTIL</sequence>